<dbReference type="GO" id="GO:0006298">
    <property type="term" value="P:mismatch repair"/>
    <property type="evidence" value="ECO:0007669"/>
    <property type="project" value="InterPro"/>
</dbReference>
<dbReference type="InterPro" id="IPR036678">
    <property type="entry name" value="MutS_con_dom_sf"/>
</dbReference>
<dbReference type="PROSITE" id="PS00486">
    <property type="entry name" value="DNA_MISMATCH_REPAIR_2"/>
    <property type="match status" value="1"/>
</dbReference>
<dbReference type="PANTHER" id="PTHR11361">
    <property type="entry name" value="DNA MISMATCH REPAIR PROTEIN MUTS FAMILY MEMBER"/>
    <property type="match status" value="1"/>
</dbReference>
<comment type="function">
    <text evidence="9">Component of the post-replicative DNA mismatch repair system (MMR).</text>
</comment>
<keyword evidence="3 9" id="KW-0547">Nucleotide-binding</keyword>
<keyword evidence="12" id="KW-1185">Reference proteome</keyword>
<dbReference type="AlphaFoldDB" id="A0A7E5W1F4"/>
<dbReference type="InterPro" id="IPR027417">
    <property type="entry name" value="P-loop_NTPase"/>
</dbReference>
<dbReference type="InterPro" id="IPR036187">
    <property type="entry name" value="DNA_mismatch_repair_MutS_sf"/>
</dbReference>
<keyword evidence="10" id="KW-0175">Coiled coil</keyword>
<proteinExistence type="inferred from homology"/>
<dbReference type="GO" id="GO:0032301">
    <property type="term" value="C:MutSalpha complex"/>
    <property type="evidence" value="ECO:0007669"/>
    <property type="project" value="TreeGrafter"/>
</dbReference>
<dbReference type="GO" id="GO:0140664">
    <property type="term" value="F:ATP-dependent DNA damage sensor activity"/>
    <property type="evidence" value="ECO:0007669"/>
    <property type="project" value="InterPro"/>
</dbReference>
<dbReference type="FunFam" id="3.40.1170.10:FF:000003">
    <property type="entry name" value="DNA mismatch repair protein"/>
    <property type="match status" value="1"/>
</dbReference>
<dbReference type="PIRSF" id="PIRSF005813">
    <property type="entry name" value="MSH2"/>
    <property type="match status" value="1"/>
</dbReference>
<dbReference type="FunCoup" id="A0A7E5W1F4">
    <property type="interactions" value="2070"/>
</dbReference>
<dbReference type="Pfam" id="PF01624">
    <property type="entry name" value="MutS_I"/>
    <property type="match status" value="1"/>
</dbReference>
<dbReference type="Pfam" id="PF00488">
    <property type="entry name" value="MutS_V"/>
    <property type="match status" value="1"/>
</dbReference>
<evidence type="ECO:0000256" key="10">
    <source>
        <dbReference type="SAM" id="Coils"/>
    </source>
</evidence>
<evidence type="ECO:0000256" key="3">
    <source>
        <dbReference type="ARBA" id="ARBA00022741"/>
    </source>
</evidence>
<gene>
    <name evidence="13" type="primary">LOC113498334</name>
</gene>
<feature type="coiled-coil region" evidence="10">
    <location>
        <begin position="469"/>
        <end position="500"/>
    </location>
</feature>
<protein>
    <submittedName>
        <fullName evidence="13">DNA mismatch repair protein Msh2</fullName>
    </submittedName>
</protein>
<dbReference type="GO" id="GO:0030983">
    <property type="term" value="F:mismatched DNA binding"/>
    <property type="evidence" value="ECO:0007669"/>
    <property type="project" value="InterPro"/>
</dbReference>
<dbReference type="KEGG" id="tnl:113498334"/>
<dbReference type="InterPro" id="IPR007861">
    <property type="entry name" value="DNA_mismatch_repair_MutS_clamp"/>
</dbReference>
<evidence type="ECO:0000313" key="13">
    <source>
        <dbReference type="RefSeq" id="XP_026734121.1"/>
    </source>
</evidence>
<dbReference type="InterPro" id="IPR016151">
    <property type="entry name" value="DNA_mismatch_repair_MutS_N"/>
</dbReference>
<dbReference type="InterPro" id="IPR000432">
    <property type="entry name" value="DNA_mismatch_repair_MutS_C"/>
</dbReference>
<keyword evidence="6 9" id="KW-0238">DNA-binding</keyword>
<dbReference type="InterPro" id="IPR007860">
    <property type="entry name" value="DNA_mmatch_repair_MutS_con_dom"/>
</dbReference>
<dbReference type="InterPro" id="IPR007696">
    <property type="entry name" value="DNA_mismatch_repair_MutS_core"/>
</dbReference>
<evidence type="ECO:0000256" key="2">
    <source>
        <dbReference type="ARBA" id="ARBA00006271"/>
    </source>
</evidence>
<dbReference type="SUPFAM" id="SSF48334">
    <property type="entry name" value="DNA repair protein MutS, domain III"/>
    <property type="match status" value="1"/>
</dbReference>
<evidence type="ECO:0000256" key="5">
    <source>
        <dbReference type="ARBA" id="ARBA00022840"/>
    </source>
</evidence>
<dbReference type="SMART" id="SM00534">
    <property type="entry name" value="MUTSac"/>
    <property type="match status" value="1"/>
</dbReference>
<comment type="similarity">
    <text evidence="2 9">Belongs to the DNA mismatch repair MutS family.</text>
</comment>
<dbReference type="CTD" id="34842"/>
<dbReference type="GeneID" id="113498334"/>
<evidence type="ECO:0000313" key="12">
    <source>
        <dbReference type="Proteomes" id="UP000322000"/>
    </source>
</evidence>
<evidence type="ECO:0000256" key="1">
    <source>
        <dbReference type="ARBA" id="ARBA00004123"/>
    </source>
</evidence>
<dbReference type="PANTHER" id="PTHR11361:SF35">
    <property type="entry name" value="DNA MISMATCH REPAIR PROTEIN MSH2"/>
    <property type="match status" value="1"/>
</dbReference>
<evidence type="ECO:0000259" key="11">
    <source>
        <dbReference type="PROSITE" id="PS00486"/>
    </source>
</evidence>
<dbReference type="Pfam" id="PF05188">
    <property type="entry name" value="MutS_II"/>
    <property type="match status" value="1"/>
</dbReference>
<dbReference type="FunFam" id="1.10.1420.10:FF:000003">
    <property type="entry name" value="DNA mismatch repair protein"/>
    <property type="match status" value="1"/>
</dbReference>
<comment type="subcellular location">
    <subcellularLocation>
        <location evidence="1">Nucleus</location>
    </subcellularLocation>
</comment>
<dbReference type="Gene3D" id="1.10.1420.10">
    <property type="match status" value="2"/>
</dbReference>
<dbReference type="RefSeq" id="XP_026734121.1">
    <property type="nucleotide sequence ID" value="XM_026878320.1"/>
</dbReference>
<evidence type="ECO:0000256" key="9">
    <source>
        <dbReference type="RuleBase" id="RU003756"/>
    </source>
</evidence>
<accession>A0A7E5W1F4</accession>
<reference evidence="13" key="1">
    <citation type="submission" date="2025-08" db="UniProtKB">
        <authorList>
            <consortium name="RefSeq"/>
        </authorList>
    </citation>
    <scope>IDENTIFICATION</scope>
</reference>
<dbReference type="InterPro" id="IPR007695">
    <property type="entry name" value="DNA_mismatch_repair_MutS-lik_N"/>
</dbReference>
<evidence type="ECO:0000256" key="7">
    <source>
        <dbReference type="ARBA" id="ARBA00023204"/>
    </source>
</evidence>
<keyword evidence="7 9" id="KW-0234">DNA repair</keyword>
<dbReference type="InterPro" id="IPR045076">
    <property type="entry name" value="MutS"/>
</dbReference>
<dbReference type="InterPro" id="IPR011184">
    <property type="entry name" value="DNA_mismatch_repair_Msh2"/>
</dbReference>
<dbReference type="SMART" id="SM00533">
    <property type="entry name" value="MUTSd"/>
    <property type="match status" value="1"/>
</dbReference>
<name>A0A7E5W1F4_TRINI</name>
<dbReference type="InParanoid" id="A0A7E5W1F4"/>
<dbReference type="OrthoDB" id="295033at2759"/>
<feature type="domain" description="DNA mismatch repair proteins mutS family" evidence="11">
    <location>
        <begin position="740"/>
        <end position="756"/>
    </location>
</feature>
<evidence type="ECO:0000256" key="8">
    <source>
        <dbReference type="ARBA" id="ARBA00023242"/>
    </source>
</evidence>
<keyword evidence="5" id="KW-0067">ATP-binding</keyword>
<dbReference type="SUPFAM" id="SSF52540">
    <property type="entry name" value="P-loop containing nucleoside triphosphate hydrolases"/>
    <property type="match status" value="1"/>
</dbReference>
<dbReference type="GO" id="GO:0005524">
    <property type="term" value="F:ATP binding"/>
    <property type="evidence" value="ECO:0007669"/>
    <property type="project" value="UniProtKB-KW"/>
</dbReference>
<keyword evidence="8" id="KW-0539">Nucleus</keyword>
<dbReference type="Pfam" id="PF05190">
    <property type="entry name" value="MutS_IV"/>
    <property type="match status" value="1"/>
</dbReference>
<dbReference type="Gene3D" id="3.40.50.300">
    <property type="entry name" value="P-loop containing nucleotide triphosphate hydrolases"/>
    <property type="match status" value="1"/>
</dbReference>
<sequence>MSSLQPIHALSLDSVQQQAFVKLFQSLPEKPATTVRIFDRNDYYSVHGSDATTAAREVFSSVANIKKMGLEPNRLDYLVLSKGNFEILLKKLLLVRRYRVEIYVADGSVKGSDWSLKYKGSPGYLSQLEEILGEGLGASDETTPCLMAVNIKTDAVTKGRLLGVACVTAGDYQMSVTEFTDDDLLTELETITVQMAPSECLVPMSDSDDYKALKKVMERTNVTLTKLKKSEFSTEGLTQDLNRLLKFKENQQQDANAFPETRKDVAMSSLAAAIKYSALLTDSTNFARFRLSTIQADCFLHLDAAALAALNVFPELGDTTHAPSRSLYGLLDRCRTQQGKRLLAQWLRQPLRDINLINERLDIVELMMNNSQLRLQLHEDHLRRIPDLQALARRLTRKKANLHDCYKIYQAINRLPALLRCLGEADNATVHSSITEPISELNEDLGKFVQMIETTVDMEAVDRGDFLVKPSFDEQLQSLSEQLEELQSTAEKELNKAARDLNLDAGKTIKLDCNPQNGFFFRVTMKEEQSLRGNKKYTIIDAVKGGVRFKTKALDNITEDYTSTKSSYEKEQDTVVAEIVGIAAGYSECLFSLSHILSRLDVLVSFAVAAASAPAPYVRPVITEDINELVLKDLRHPCLEIAEGVSYIPNDVVFKRESSLLHIVTGANMGGKSTWMRSCGAACVLAQAGAPVAAAAARLPALRALAARLGAADAEARGHSTFMTEMLDTAAILRTATPDSLVLIDELGRGTSTYEGCGIAWAIAEELATKSKCFCLFATHYQELTRLASAHPGVIVNSHAEASVVSGQLLLLHRIAPGPALHSLGLHVAKLADLPEHIIDYAEAKQAQLEINLFDVEAAVESQESTEGHKLIVEFLRKCKQIQEETTSDETMMKKIGALKEELLKSNNKYVASLMA</sequence>
<dbReference type="Pfam" id="PF05192">
    <property type="entry name" value="MutS_III"/>
    <property type="match status" value="1"/>
</dbReference>
<dbReference type="GO" id="GO:0006312">
    <property type="term" value="P:mitotic recombination"/>
    <property type="evidence" value="ECO:0007669"/>
    <property type="project" value="TreeGrafter"/>
</dbReference>
<dbReference type="Gene3D" id="3.40.1170.10">
    <property type="entry name" value="DNA repair protein MutS, domain I"/>
    <property type="match status" value="1"/>
</dbReference>
<dbReference type="Gene3D" id="3.30.420.110">
    <property type="entry name" value="MutS, connector domain"/>
    <property type="match status" value="1"/>
</dbReference>
<keyword evidence="4 9" id="KW-0227">DNA damage</keyword>
<dbReference type="Proteomes" id="UP000322000">
    <property type="component" value="Chromosome 10"/>
</dbReference>
<organism evidence="12 13">
    <name type="scientific">Trichoplusia ni</name>
    <name type="common">Cabbage looper</name>
    <dbReference type="NCBI Taxonomy" id="7111"/>
    <lineage>
        <taxon>Eukaryota</taxon>
        <taxon>Metazoa</taxon>
        <taxon>Ecdysozoa</taxon>
        <taxon>Arthropoda</taxon>
        <taxon>Hexapoda</taxon>
        <taxon>Insecta</taxon>
        <taxon>Pterygota</taxon>
        <taxon>Neoptera</taxon>
        <taxon>Endopterygota</taxon>
        <taxon>Lepidoptera</taxon>
        <taxon>Glossata</taxon>
        <taxon>Ditrysia</taxon>
        <taxon>Noctuoidea</taxon>
        <taxon>Noctuidae</taxon>
        <taxon>Plusiinae</taxon>
        <taxon>Trichoplusia</taxon>
    </lineage>
</organism>
<evidence type="ECO:0000256" key="4">
    <source>
        <dbReference type="ARBA" id="ARBA00022763"/>
    </source>
</evidence>
<evidence type="ECO:0000256" key="6">
    <source>
        <dbReference type="ARBA" id="ARBA00023125"/>
    </source>
</evidence>